<dbReference type="RefSeq" id="WP_182606444.1">
    <property type="nucleotide sequence ID" value="NZ_VKHT01000338.1"/>
</dbReference>
<dbReference type="GO" id="GO:0003677">
    <property type="term" value="F:DNA binding"/>
    <property type="evidence" value="ECO:0007669"/>
    <property type="project" value="InterPro"/>
</dbReference>
<dbReference type="CDD" id="cd00093">
    <property type="entry name" value="HTH_XRE"/>
    <property type="match status" value="1"/>
</dbReference>
<dbReference type="Proteomes" id="UP000538929">
    <property type="component" value="Unassembled WGS sequence"/>
</dbReference>
<dbReference type="EMBL" id="VKHT01000338">
    <property type="protein sequence ID" value="MBB0244893.1"/>
    <property type="molecule type" value="Genomic_DNA"/>
</dbReference>
<dbReference type="PROSITE" id="PS50943">
    <property type="entry name" value="HTH_CROC1"/>
    <property type="match status" value="1"/>
</dbReference>
<dbReference type="InterPro" id="IPR010982">
    <property type="entry name" value="Lambda_DNA-bd_dom_sf"/>
</dbReference>
<evidence type="ECO:0000259" key="1">
    <source>
        <dbReference type="PROSITE" id="PS50943"/>
    </source>
</evidence>
<dbReference type="SMART" id="SM00530">
    <property type="entry name" value="HTH_XRE"/>
    <property type="match status" value="1"/>
</dbReference>
<comment type="caution">
    <text evidence="2">The sequence shown here is derived from an EMBL/GenBank/DDBJ whole genome shotgun (WGS) entry which is preliminary data.</text>
</comment>
<reference evidence="3" key="1">
    <citation type="submission" date="2019-10" db="EMBL/GenBank/DDBJ databases">
        <title>Streptomyces sp. nov., a novel actinobacterium isolated from alkaline environment.</title>
        <authorList>
            <person name="Golinska P."/>
        </authorList>
    </citation>
    <scope>NUCLEOTIDE SEQUENCE [LARGE SCALE GENOMIC DNA]</scope>
    <source>
        <strain evidence="3">DSM 42118</strain>
    </source>
</reference>
<dbReference type="SUPFAM" id="SSF47413">
    <property type="entry name" value="lambda repressor-like DNA-binding domains"/>
    <property type="match status" value="1"/>
</dbReference>
<accession>A0A7W3TDJ8</accession>
<dbReference type="InterPro" id="IPR001387">
    <property type="entry name" value="Cro/C1-type_HTH"/>
</dbReference>
<evidence type="ECO:0000313" key="3">
    <source>
        <dbReference type="Proteomes" id="UP000538929"/>
    </source>
</evidence>
<dbReference type="AlphaFoldDB" id="A0A7W3TDJ8"/>
<evidence type="ECO:0000313" key="2">
    <source>
        <dbReference type="EMBL" id="MBB0244893.1"/>
    </source>
</evidence>
<organism evidence="2 3">
    <name type="scientific">Streptomyces alkaliphilus</name>
    <dbReference type="NCBI Taxonomy" id="1472722"/>
    <lineage>
        <taxon>Bacteria</taxon>
        <taxon>Bacillati</taxon>
        <taxon>Actinomycetota</taxon>
        <taxon>Actinomycetes</taxon>
        <taxon>Kitasatosporales</taxon>
        <taxon>Streptomycetaceae</taxon>
        <taxon>Streptomyces</taxon>
    </lineage>
</organism>
<keyword evidence="3" id="KW-1185">Reference proteome</keyword>
<sequence>MDSTHPVWRSAAMREALIRHDAGAIVRLARRAADITLADLGGRVGYTAASLSRMERGEQPLRDVVLLRRLAECLDIPPHLLGLTAQPQQLPSNPPPTTRVDPQALFGEEVDDPVRRRELLAALAGAGTGTVLGASSATGAPSQPNLSGLEDPLLHRGPGQVPATDPGPATVAAAVDASRDEFGACRYTALARALPSRIALATTLDGNAHPERAATAVADLYTIATRLCIKLGEDGLAAVTADRALTAALGGADALTVAEAHRMVSSTWRRRGHHARATDVAVVAAGHLAGEPDGATVEGLSVRGNLYATAAYTAAKQGDRHTAQALIAEAEATAGQLGRDAMARGTVFGPARVLLHRISISHLLGDAGQAIEHARRVDVAALPTAERRARYWIDVARAFEQWGKPDRCHRSLLAAEQAAPQEVRRAPVRTMAAGLMRYDRTLPGVRTFARRVGALA</sequence>
<dbReference type="Gene3D" id="1.10.260.40">
    <property type="entry name" value="lambda repressor-like DNA-binding domains"/>
    <property type="match status" value="1"/>
</dbReference>
<protein>
    <submittedName>
        <fullName evidence="2">Helix-turn-helix domain-containing protein</fullName>
    </submittedName>
</protein>
<feature type="domain" description="HTH cro/C1-type" evidence="1">
    <location>
        <begin position="26"/>
        <end position="81"/>
    </location>
</feature>
<dbReference type="Pfam" id="PF13560">
    <property type="entry name" value="HTH_31"/>
    <property type="match status" value="1"/>
</dbReference>
<gene>
    <name evidence="2" type="ORF">FNQ90_12445</name>
</gene>
<proteinExistence type="predicted"/>
<name>A0A7W3TDJ8_9ACTN</name>